<feature type="active site" description="Proton acceptor" evidence="1">
    <location>
        <position position="271"/>
    </location>
</feature>
<dbReference type="Pfam" id="PF01223">
    <property type="entry name" value="Endonuclease_NS"/>
    <property type="match status" value="1"/>
</dbReference>
<feature type="domain" description="ENPP1-3/EXOG-like endonuclease/phosphodiesterase" evidence="4">
    <location>
        <begin position="206"/>
        <end position="422"/>
    </location>
</feature>
<protein>
    <submittedName>
        <fullName evidence="6">DNA/RNA non-specific endonuclease</fullName>
    </submittedName>
</protein>
<evidence type="ECO:0000259" key="5">
    <source>
        <dbReference type="SMART" id="SM00892"/>
    </source>
</evidence>
<organism evidence="6 7">
    <name type="scientific">Stigmatella aurantiaca (strain DW4/3-1)</name>
    <dbReference type="NCBI Taxonomy" id="378806"/>
    <lineage>
        <taxon>Bacteria</taxon>
        <taxon>Pseudomonadati</taxon>
        <taxon>Myxococcota</taxon>
        <taxon>Myxococcia</taxon>
        <taxon>Myxococcales</taxon>
        <taxon>Cystobacterineae</taxon>
        <taxon>Archangiaceae</taxon>
        <taxon>Stigmatella</taxon>
    </lineage>
</organism>
<keyword evidence="6" id="KW-0540">Nuclease</keyword>
<dbReference type="InterPro" id="IPR001604">
    <property type="entry name" value="Endo_G_ENPP1-like_dom"/>
</dbReference>
<dbReference type="PANTHER" id="PTHR13966">
    <property type="entry name" value="ENDONUCLEASE RELATED"/>
    <property type="match status" value="1"/>
</dbReference>
<dbReference type="InterPro" id="IPR044925">
    <property type="entry name" value="His-Me_finger_sf"/>
</dbReference>
<dbReference type="GO" id="GO:0004519">
    <property type="term" value="F:endonuclease activity"/>
    <property type="evidence" value="ECO:0007669"/>
    <property type="project" value="UniProtKB-KW"/>
</dbReference>
<evidence type="ECO:0000313" key="6">
    <source>
        <dbReference type="EMBL" id="ADO75683.1"/>
    </source>
</evidence>
<dbReference type="eggNOG" id="COG1864">
    <property type="taxonomic scope" value="Bacteria"/>
</dbReference>
<feature type="domain" description="DNA/RNA non-specific endonuclease/pyrophosphatase/phosphodiesterase" evidence="5">
    <location>
        <begin position="205"/>
        <end position="422"/>
    </location>
</feature>
<dbReference type="GO" id="GO:0016787">
    <property type="term" value="F:hydrolase activity"/>
    <property type="evidence" value="ECO:0007669"/>
    <property type="project" value="InterPro"/>
</dbReference>
<evidence type="ECO:0000313" key="7">
    <source>
        <dbReference type="Proteomes" id="UP000001351"/>
    </source>
</evidence>
<dbReference type="SUPFAM" id="SSF54060">
    <property type="entry name" value="His-Me finger endonucleases"/>
    <property type="match status" value="1"/>
</dbReference>
<dbReference type="EMBL" id="CP002271">
    <property type="protein sequence ID" value="ADO75683.1"/>
    <property type="molecule type" value="Genomic_DNA"/>
</dbReference>
<dbReference type="STRING" id="378806.STAUR_7928"/>
<dbReference type="HOGENOM" id="CLU_655244_0_0_7"/>
<reference evidence="6 7" key="1">
    <citation type="journal article" date="2011" name="Mol. Biol. Evol.">
        <title>Comparative genomic analysis of fruiting body formation in Myxococcales.</title>
        <authorList>
            <person name="Huntley S."/>
            <person name="Hamann N."/>
            <person name="Wegener-Feldbrugge S."/>
            <person name="Treuner-Lange A."/>
            <person name="Kube M."/>
            <person name="Reinhardt R."/>
            <person name="Klages S."/>
            <person name="Muller R."/>
            <person name="Ronning C.M."/>
            <person name="Nierman W.C."/>
            <person name="Sogaard-Andersen L."/>
        </authorList>
    </citation>
    <scope>NUCLEOTIDE SEQUENCE [LARGE SCALE GENOMIC DNA]</scope>
    <source>
        <strain evidence="6 7">DW4/3-1</strain>
    </source>
</reference>
<keyword evidence="6" id="KW-0255">Endonuclease</keyword>
<dbReference type="PANTHER" id="PTHR13966:SF5">
    <property type="entry name" value="ENDONUCLEASE G, MITOCHONDRIAL"/>
    <property type="match status" value="1"/>
</dbReference>
<gene>
    <name evidence="6" type="ordered locus">STAUR_7928</name>
</gene>
<dbReference type="AlphaFoldDB" id="E3FPY0"/>
<dbReference type="Gene3D" id="3.40.570.10">
    <property type="entry name" value="Extracellular Endonuclease, subunit A"/>
    <property type="match status" value="1"/>
</dbReference>
<feature type="binding site" evidence="2">
    <location>
        <position position="301"/>
    </location>
    <ligand>
        <name>Mg(2+)</name>
        <dbReference type="ChEBI" id="CHEBI:18420"/>
        <note>catalytic</note>
    </ligand>
</feature>
<dbReference type="InterPro" id="IPR040255">
    <property type="entry name" value="Non-specific_endonuclease"/>
</dbReference>
<feature type="compositionally biased region" description="Basic and acidic residues" evidence="3">
    <location>
        <begin position="240"/>
        <end position="251"/>
    </location>
</feature>
<evidence type="ECO:0000256" key="1">
    <source>
        <dbReference type="PIRSR" id="PIRSR640255-1"/>
    </source>
</evidence>
<feature type="region of interest" description="Disordered" evidence="3">
    <location>
        <begin position="240"/>
        <end position="280"/>
    </location>
</feature>
<dbReference type="OrthoDB" id="9811262at2"/>
<keyword evidence="7" id="KW-1185">Reference proteome</keyword>
<dbReference type="InterPro" id="IPR020821">
    <property type="entry name" value="ENPP1-3/EXOG-like_nuc-like"/>
</dbReference>
<evidence type="ECO:0000259" key="4">
    <source>
        <dbReference type="SMART" id="SM00477"/>
    </source>
</evidence>
<dbReference type="SMART" id="SM00892">
    <property type="entry name" value="Endonuclease_NS"/>
    <property type="match status" value="1"/>
</dbReference>
<dbReference type="RefSeq" id="WP_013378096.1">
    <property type="nucleotide sequence ID" value="NC_014623.1"/>
</dbReference>
<name>E3FPY0_STIAD</name>
<evidence type="ECO:0000256" key="3">
    <source>
        <dbReference type="SAM" id="MobiDB-lite"/>
    </source>
</evidence>
<dbReference type="SMART" id="SM00477">
    <property type="entry name" value="NUC"/>
    <property type="match status" value="1"/>
</dbReference>
<dbReference type="GO" id="GO:0046872">
    <property type="term" value="F:metal ion binding"/>
    <property type="evidence" value="ECO:0007669"/>
    <property type="project" value="UniProtKB-KW"/>
</dbReference>
<evidence type="ECO:0000256" key="2">
    <source>
        <dbReference type="PIRSR" id="PIRSR640255-2"/>
    </source>
</evidence>
<dbReference type="KEGG" id="sur:STAUR_7928"/>
<keyword evidence="2" id="KW-0479">Metal-binding</keyword>
<feature type="region of interest" description="Disordered" evidence="3">
    <location>
        <begin position="1"/>
        <end position="35"/>
    </location>
</feature>
<proteinExistence type="predicted"/>
<dbReference type="Proteomes" id="UP000001351">
    <property type="component" value="Chromosome"/>
</dbReference>
<sequence length="453" mass="49301">MQVRARNAPSPAAPQSTLKVEDTVPSESGSWRRSLEKEVPIAELQQKYGWAEGSWQADLLKAADGASTSPASRRGNGGVSAAEVDRYLAQPDDSRFLTSTALQQQREALEQRLTGSARSVDVDAFDTGWQETVARRADRLSGNADGKLSRAELNTFITDLKQGKVEDTAWMPDQKQAVFESKVAESAGEVDPLRPTGADSGLSLVKEYMRLSMDEAKNVPTFVSYMLSAADIQETPVEVSREKSHFRRDPELGASGVVDSDYTGSGFDRGHMKPAEGSPTQEAMDESHLMSNVAPQHPDLNRQAWRTLEDAVNDLVLASGGKAHIITGNLYLNAQGKPLPPEAIDTLGANTRRIAVPTHQFKSVLLELPNGNLSMFAYMVPNVKDAPTTKDGITPFLEASRTSVDALEGLLGQDLYAQLPESLQAKLESDASARISFQQSSRYEAASLLWPQR</sequence>
<dbReference type="GO" id="GO:0003676">
    <property type="term" value="F:nucleic acid binding"/>
    <property type="evidence" value="ECO:0007669"/>
    <property type="project" value="InterPro"/>
</dbReference>
<accession>E3FPY0</accession>
<dbReference type="InterPro" id="IPR044929">
    <property type="entry name" value="DNA/RNA_non-sp_Endonuclease_sf"/>
</dbReference>
<keyword evidence="6" id="KW-0378">Hydrolase</keyword>